<dbReference type="PROSITE" id="PS50994">
    <property type="entry name" value="INTEGRASE"/>
    <property type="match status" value="1"/>
</dbReference>
<dbReference type="InterPro" id="IPR012337">
    <property type="entry name" value="RNaseH-like_sf"/>
</dbReference>
<dbReference type="GO" id="GO:0003676">
    <property type="term" value="F:nucleic acid binding"/>
    <property type="evidence" value="ECO:0007669"/>
    <property type="project" value="InterPro"/>
</dbReference>
<dbReference type="InterPro" id="IPR001584">
    <property type="entry name" value="Integrase_cat-core"/>
</dbReference>
<dbReference type="InterPro" id="IPR040676">
    <property type="entry name" value="DUF5641"/>
</dbReference>
<dbReference type="PANTHER" id="PTHR47331">
    <property type="entry name" value="PHD-TYPE DOMAIN-CONTAINING PROTEIN"/>
    <property type="match status" value="1"/>
</dbReference>
<evidence type="ECO:0000313" key="4">
    <source>
        <dbReference type="Proteomes" id="UP000887159"/>
    </source>
</evidence>
<dbReference type="InterPro" id="IPR036397">
    <property type="entry name" value="RNaseH_sf"/>
</dbReference>
<dbReference type="SUPFAM" id="SSF53098">
    <property type="entry name" value="Ribonuclease H-like"/>
    <property type="match status" value="1"/>
</dbReference>
<dbReference type="InterPro" id="IPR008042">
    <property type="entry name" value="Retrotrans_Pao"/>
</dbReference>
<dbReference type="PANTHER" id="PTHR47331:SF1">
    <property type="entry name" value="GAG-LIKE PROTEIN"/>
    <property type="match status" value="1"/>
</dbReference>
<feature type="domain" description="Integrase catalytic" evidence="2">
    <location>
        <begin position="381"/>
        <end position="538"/>
    </location>
</feature>
<proteinExistence type="predicted"/>
<evidence type="ECO:0000259" key="2">
    <source>
        <dbReference type="PROSITE" id="PS50994"/>
    </source>
</evidence>
<keyword evidence="4" id="KW-1185">Reference proteome</keyword>
<dbReference type="Pfam" id="PF05380">
    <property type="entry name" value="Peptidase_A17"/>
    <property type="match status" value="1"/>
</dbReference>
<dbReference type="GO" id="GO:0015074">
    <property type="term" value="P:DNA integration"/>
    <property type="evidence" value="ECO:0007669"/>
    <property type="project" value="InterPro"/>
</dbReference>
<feature type="compositionally biased region" description="Basic and acidic residues" evidence="1">
    <location>
        <begin position="651"/>
        <end position="661"/>
    </location>
</feature>
<name>A0A8X6R9V5_TRICX</name>
<feature type="region of interest" description="Disordered" evidence="1">
    <location>
        <begin position="636"/>
        <end position="664"/>
    </location>
</feature>
<reference evidence="3" key="1">
    <citation type="submission" date="2020-08" db="EMBL/GenBank/DDBJ databases">
        <title>Multicomponent nature underlies the extraordinary mechanical properties of spider dragline silk.</title>
        <authorList>
            <person name="Kono N."/>
            <person name="Nakamura H."/>
            <person name="Mori M."/>
            <person name="Yoshida Y."/>
            <person name="Ohtoshi R."/>
            <person name="Malay A.D."/>
            <person name="Moran D.A.P."/>
            <person name="Tomita M."/>
            <person name="Numata K."/>
            <person name="Arakawa K."/>
        </authorList>
    </citation>
    <scope>NUCLEOTIDE SEQUENCE</scope>
</reference>
<evidence type="ECO:0000256" key="1">
    <source>
        <dbReference type="SAM" id="MobiDB-lite"/>
    </source>
</evidence>
<dbReference type="Proteomes" id="UP000887159">
    <property type="component" value="Unassembled WGS sequence"/>
</dbReference>
<dbReference type="AlphaFoldDB" id="A0A8X6R9V5"/>
<sequence length="1024" mass="117462">MEEWMNFYQKLSKVNNFKIPRCILLSATIRIEIHGFSDASERAYATVVYIKCFNESGQSQTRLLGSKSRVAPLKTLTIPRLELSAALLLSRLVKKVVPILQLPIHKIWMWTDSTIALVWIKTEPHKLKTFVSNRVAEIQALSKDYHWKHVSSKDNPADLISRGCNVDELLKNEMWFSGPDLQTDEYEDNQLFPDPSYRDELKCAATLSMTECSSNFYDELFNFTNNFIKLIRIFSFIFRFINNIKAKESCNKEKYLTADEVKRSTEFLAKIAQLSEFKAEIDALKKRVGGRLCNADLPFEAKHQIIIPSKHKFTKLLFEHMHKKFFHIGAQGLVHQIRMQFWPINGKGIARKTVHDSIACFRHKPTGVDQLMGNLPSERVTPSTPFLNSGVDFCGSFQIKFKNQRKGIFSKVYVAIFVCLATKAIHLEAVTDLTTEAFIAALKRLCARRGRISTLMSDNATNFKGAAAELNRFIKLICNKNETLANYFASEAIQWKFIPPRSPNFGGLWEAGVKSFKHHLYRTLVNSKITFEEFETIIIQIEDNRLSRWQYTTKCLQTIWKRWKNDYLNHLQQRNKWQFEKNNVAVGCLVLLKENDLPPCKWTMATILEVIYGTDGKRQILFLIWILPRDAVMNGHEGNRSSEQANGNSSRDPDAVTRPENIDSLPPNVHCARIRSLQKLIRYAETRIRYQQELIDIETFDQRDTDAAQLQSYIHAKGATELDCNLKLGELKLLFPCPVKNCNHNTTNGLNATRHKKRAAESCILPASFNPYSKETNSTSKKTKTNDKDTCNNTAEINNRKELPENTIPVNNHFSVLTIDDDDMEVAGSAENNNIAQPKVKLIMLKFNKNLNLILQHLNRKYPDSVNKLTGEYIKITAANIDQHGEITNELKEKGEEFYAVPNPGDRPLKMVLKGLPSNTDIDDIKYDLANQGLPVMKVAQLTQRKSKFPLPLFLVEVRKNVPDSRDIRDISTCCFMSITWDSFRRRPGPSQCYNCNYFHQSSLNCSIQTRCLPGTSDKRLFDH</sequence>
<comment type="caution">
    <text evidence="3">The sequence shown here is derived from an EMBL/GenBank/DDBJ whole genome shotgun (WGS) entry which is preliminary data.</text>
</comment>
<protein>
    <submittedName>
        <fullName evidence="3">Integrase catalytic domain-containing protein</fullName>
    </submittedName>
</protein>
<gene>
    <name evidence="3" type="primary">AVEN_228269_1</name>
    <name evidence="3" type="ORF">TNCV_3222641</name>
</gene>
<feature type="compositionally biased region" description="Polar residues" evidence="1">
    <location>
        <begin position="641"/>
        <end position="650"/>
    </location>
</feature>
<evidence type="ECO:0000313" key="3">
    <source>
        <dbReference type="EMBL" id="GFX91103.1"/>
    </source>
</evidence>
<accession>A0A8X6R9V5</accession>
<dbReference type="EMBL" id="BMAU01021118">
    <property type="protein sequence ID" value="GFX91103.1"/>
    <property type="molecule type" value="Genomic_DNA"/>
</dbReference>
<dbReference type="Pfam" id="PF18701">
    <property type="entry name" value="DUF5641"/>
    <property type="match status" value="1"/>
</dbReference>
<dbReference type="Gene3D" id="3.30.420.10">
    <property type="entry name" value="Ribonuclease H-like superfamily/Ribonuclease H"/>
    <property type="match status" value="1"/>
</dbReference>
<organism evidence="3 4">
    <name type="scientific">Trichonephila clavipes</name>
    <name type="common">Golden silk orbweaver</name>
    <name type="synonym">Nephila clavipes</name>
    <dbReference type="NCBI Taxonomy" id="2585209"/>
    <lineage>
        <taxon>Eukaryota</taxon>
        <taxon>Metazoa</taxon>
        <taxon>Ecdysozoa</taxon>
        <taxon>Arthropoda</taxon>
        <taxon>Chelicerata</taxon>
        <taxon>Arachnida</taxon>
        <taxon>Araneae</taxon>
        <taxon>Araneomorphae</taxon>
        <taxon>Entelegynae</taxon>
        <taxon>Araneoidea</taxon>
        <taxon>Nephilidae</taxon>
        <taxon>Trichonephila</taxon>
    </lineage>
</organism>